<dbReference type="VEuPathDB" id="FungiDB:SPRG_14673"/>
<evidence type="ECO:0000256" key="2">
    <source>
        <dbReference type="ARBA" id="ARBA00022801"/>
    </source>
</evidence>
<dbReference type="InterPro" id="IPR015424">
    <property type="entry name" value="PyrdxlP-dep_Trfase"/>
</dbReference>
<proteinExistence type="inferred from homology"/>
<accession>A0A067BZT1</accession>
<dbReference type="GO" id="GO:0030429">
    <property type="term" value="F:kynureninase activity"/>
    <property type="evidence" value="ECO:0007669"/>
    <property type="project" value="UniProtKB-UniRule"/>
</dbReference>
<comment type="pathway">
    <text evidence="4 5">Amino-acid degradation; L-kynurenine degradation; L-alanine and anthranilate from L-kynurenine: step 1/1.</text>
</comment>
<dbReference type="UniPathway" id="UPA00334">
    <property type="reaction ID" value="UER00455"/>
</dbReference>
<keyword evidence="7" id="KW-1185">Reference proteome</keyword>
<dbReference type="GO" id="GO:0005737">
    <property type="term" value="C:cytoplasm"/>
    <property type="evidence" value="ECO:0007669"/>
    <property type="project" value="UniProtKB-SubCell"/>
</dbReference>
<dbReference type="PANTHER" id="PTHR14084:SF0">
    <property type="entry name" value="KYNURENINASE"/>
    <property type="match status" value="1"/>
</dbReference>
<evidence type="ECO:0000256" key="1">
    <source>
        <dbReference type="ARBA" id="ARBA00022642"/>
    </source>
</evidence>
<evidence type="ECO:0000256" key="4">
    <source>
        <dbReference type="HAMAP-Rule" id="MF_03017"/>
    </source>
</evidence>
<comment type="caution">
    <text evidence="4">Lacks conserved residue(s) required for the propagation of feature annotation.</text>
</comment>
<reference evidence="6 7" key="1">
    <citation type="journal article" date="2013" name="PLoS Genet.">
        <title>Distinctive expansion of potential virulence genes in the genome of the oomycete fish pathogen Saprolegnia parasitica.</title>
        <authorList>
            <person name="Jiang R.H."/>
            <person name="de Bruijn I."/>
            <person name="Haas B.J."/>
            <person name="Belmonte R."/>
            <person name="Lobach L."/>
            <person name="Christie J."/>
            <person name="van den Ackerveken G."/>
            <person name="Bottin A."/>
            <person name="Bulone V."/>
            <person name="Diaz-Moreno S.M."/>
            <person name="Dumas B."/>
            <person name="Fan L."/>
            <person name="Gaulin E."/>
            <person name="Govers F."/>
            <person name="Grenville-Briggs L.J."/>
            <person name="Horner N.R."/>
            <person name="Levin J.Z."/>
            <person name="Mammella M."/>
            <person name="Meijer H.J."/>
            <person name="Morris P."/>
            <person name="Nusbaum C."/>
            <person name="Oome S."/>
            <person name="Phillips A.J."/>
            <person name="van Rooyen D."/>
            <person name="Rzeszutek E."/>
            <person name="Saraiva M."/>
            <person name="Secombes C.J."/>
            <person name="Seidl M.F."/>
            <person name="Snel B."/>
            <person name="Stassen J.H."/>
            <person name="Sykes S."/>
            <person name="Tripathy S."/>
            <person name="van den Berg H."/>
            <person name="Vega-Arreguin J.C."/>
            <person name="Wawra S."/>
            <person name="Young S.K."/>
            <person name="Zeng Q."/>
            <person name="Dieguez-Uribeondo J."/>
            <person name="Russ C."/>
            <person name="Tyler B.M."/>
            <person name="van West P."/>
        </authorList>
    </citation>
    <scope>NUCLEOTIDE SEQUENCE [LARGE SCALE GENOMIC DNA]</scope>
    <source>
        <strain evidence="6 7">CBS 223.65</strain>
    </source>
</reference>
<dbReference type="UniPathway" id="UPA00253">
    <property type="reaction ID" value="UER00329"/>
</dbReference>
<dbReference type="OrthoDB" id="5978656at2759"/>
<dbReference type="HAMAP" id="MF_01970">
    <property type="entry name" value="Kynureninase"/>
    <property type="match status" value="1"/>
</dbReference>
<dbReference type="Gene3D" id="3.90.1150.10">
    <property type="entry name" value="Aspartate Aminotransferase, domain 1"/>
    <property type="match status" value="1"/>
</dbReference>
<dbReference type="PIRSF" id="PIRSF038800">
    <property type="entry name" value="KYNU"/>
    <property type="match status" value="1"/>
</dbReference>
<dbReference type="SUPFAM" id="SSF53383">
    <property type="entry name" value="PLP-dependent transferases"/>
    <property type="match status" value="1"/>
</dbReference>
<protein>
    <recommendedName>
        <fullName evidence="4 5">Kynureninase</fullName>
        <ecNumber evidence="4 5">3.7.1.3</ecNumber>
    </recommendedName>
    <alternativeName>
        <fullName evidence="4">L-kynurenine hydrolase</fullName>
    </alternativeName>
</protein>
<dbReference type="NCBIfam" id="TIGR01814">
    <property type="entry name" value="kynureninase"/>
    <property type="match status" value="1"/>
</dbReference>
<dbReference type="AlphaFoldDB" id="A0A067BZT1"/>
<comment type="subcellular location">
    <subcellularLocation>
        <location evidence="4 5">Cytoplasm</location>
    </subcellularLocation>
</comment>
<dbReference type="GO" id="GO:0097053">
    <property type="term" value="P:L-kynurenine catabolic process"/>
    <property type="evidence" value="ECO:0007669"/>
    <property type="project" value="UniProtKB-UniRule"/>
</dbReference>
<keyword evidence="4 5" id="KW-0963">Cytoplasm</keyword>
<evidence type="ECO:0000256" key="3">
    <source>
        <dbReference type="ARBA" id="ARBA00022898"/>
    </source>
</evidence>
<keyword evidence="2 4" id="KW-0378">Hydrolase</keyword>
<keyword evidence="1 4" id="KW-0662">Pyridine nucleotide biosynthesis</keyword>
<dbReference type="GO" id="GO:0043420">
    <property type="term" value="P:anthranilate metabolic process"/>
    <property type="evidence" value="ECO:0007669"/>
    <property type="project" value="UniProtKB-UniRule"/>
</dbReference>
<gene>
    <name evidence="4" type="primary">KYNU</name>
    <name evidence="6" type="ORF">SPRG_14673</name>
</gene>
<feature type="binding site" evidence="4">
    <location>
        <position position="228"/>
    </location>
    <ligand>
        <name>pyridoxal 5'-phosphate</name>
        <dbReference type="ChEBI" id="CHEBI:597326"/>
    </ligand>
</feature>
<dbReference type="InterPro" id="IPR015422">
    <property type="entry name" value="PyrdxlP-dep_Trfase_small"/>
</dbReference>
<feature type="binding site" evidence="4">
    <location>
        <position position="203"/>
    </location>
    <ligand>
        <name>pyridoxal 5'-phosphate</name>
        <dbReference type="ChEBI" id="CHEBI:597326"/>
    </ligand>
</feature>
<dbReference type="RefSeq" id="XP_012209470.1">
    <property type="nucleotide sequence ID" value="XM_012354080.1"/>
</dbReference>
<dbReference type="KEGG" id="spar:SPRG_14673"/>
<feature type="binding site" evidence="4">
    <location>
        <position position="258"/>
    </location>
    <ligand>
        <name>pyridoxal 5'-phosphate</name>
        <dbReference type="ChEBI" id="CHEBI:597326"/>
    </ligand>
</feature>
<sequence length="427" mass="45564">MTAATTTIARSDCVALDASDKLAPLRDLFLLPPNQIYLDGNSLGVLPTATPGRLQAVIADEWGTDLIRSWNSAGWMDLPNRIGDKIGSLIGASPGQVVVADSTSINLYKVLSVALALQRADATKTTILSDASMFPSDLYVAEGLAKTWNLELQLVPTSDLLTAIGPHTAIVLLTPVSYRTGELLDMHQFTSVAHGAGALMVWDLAHSAGAHVVDLLGCNADFAIGCGYKYLNGGPGAPSFVWAHPRHVNVVSQPLQGWLGHDTPFAFENSYTPAPGIQRYVAGTPPVLSLAALECGVDTVLAASPLGGMLALRQKSLALTRLFIDCIAERCGDAFEVVTPIEDARRGSQVSLRFCRGSGQDAYAIVQALIAEHNVVGDFRAPDLVRFGFTPLYTRFVDVFDAAQAIASVLETRAYEAQVYQVRAKVT</sequence>
<dbReference type="InterPro" id="IPR010111">
    <property type="entry name" value="Kynureninase"/>
</dbReference>
<name>A0A067BZT1_SAPPC</name>
<feature type="binding site" evidence="4">
    <location>
        <position position="104"/>
    </location>
    <ligand>
        <name>pyridoxal 5'-phosphate</name>
        <dbReference type="ChEBI" id="CHEBI:597326"/>
    </ligand>
</feature>
<feature type="binding site" evidence="4">
    <location>
        <position position="206"/>
    </location>
    <ligand>
        <name>pyridoxal 5'-phosphate</name>
        <dbReference type="ChEBI" id="CHEBI:597326"/>
    </ligand>
</feature>
<comment type="catalytic activity">
    <reaction evidence="5">
        <text>3-hydroxy-L-kynurenine + H2O = 3-hydroxyanthranilate + L-alanine + H(+)</text>
        <dbReference type="Rhea" id="RHEA:25143"/>
        <dbReference type="ChEBI" id="CHEBI:15377"/>
        <dbReference type="ChEBI" id="CHEBI:15378"/>
        <dbReference type="ChEBI" id="CHEBI:36559"/>
        <dbReference type="ChEBI" id="CHEBI:57972"/>
        <dbReference type="ChEBI" id="CHEBI:58125"/>
        <dbReference type="EC" id="3.7.1.3"/>
    </reaction>
</comment>
<dbReference type="GO" id="GO:0034354">
    <property type="term" value="P:'de novo' NAD+ biosynthetic process from L-tryptophan"/>
    <property type="evidence" value="ECO:0007669"/>
    <property type="project" value="UniProtKB-UniRule"/>
</dbReference>
<comment type="cofactor">
    <cofactor evidence="4 5">
        <name>pyridoxal 5'-phosphate</name>
        <dbReference type="ChEBI" id="CHEBI:597326"/>
    </cofactor>
</comment>
<evidence type="ECO:0000313" key="7">
    <source>
        <dbReference type="Proteomes" id="UP000030745"/>
    </source>
</evidence>
<dbReference type="Gene3D" id="3.40.640.10">
    <property type="entry name" value="Type I PLP-dependent aspartate aminotransferase-like (Major domain)"/>
    <property type="match status" value="1"/>
</dbReference>
<dbReference type="GO" id="GO:0019441">
    <property type="term" value="P:L-tryptophan catabolic process to kynurenine"/>
    <property type="evidence" value="ECO:0007669"/>
    <property type="project" value="TreeGrafter"/>
</dbReference>
<comment type="similarity">
    <text evidence="4 5">Belongs to the kynureninase family.</text>
</comment>
<evidence type="ECO:0000313" key="6">
    <source>
        <dbReference type="EMBL" id="KDO19811.1"/>
    </source>
</evidence>
<comment type="catalytic activity">
    <reaction evidence="4 5">
        <text>L-kynurenine + H2O = anthranilate + L-alanine + H(+)</text>
        <dbReference type="Rhea" id="RHEA:16813"/>
        <dbReference type="ChEBI" id="CHEBI:15377"/>
        <dbReference type="ChEBI" id="CHEBI:15378"/>
        <dbReference type="ChEBI" id="CHEBI:16567"/>
        <dbReference type="ChEBI" id="CHEBI:57959"/>
        <dbReference type="ChEBI" id="CHEBI:57972"/>
        <dbReference type="EC" id="3.7.1.3"/>
    </reaction>
</comment>
<organism evidence="6 7">
    <name type="scientific">Saprolegnia parasitica (strain CBS 223.65)</name>
    <dbReference type="NCBI Taxonomy" id="695850"/>
    <lineage>
        <taxon>Eukaryota</taxon>
        <taxon>Sar</taxon>
        <taxon>Stramenopiles</taxon>
        <taxon>Oomycota</taxon>
        <taxon>Saprolegniomycetes</taxon>
        <taxon>Saprolegniales</taxon>
        <taxon>Saprolegniaceae</taxon>
        <taxon>Saprolegnia</taxon>
    </lineage>
</organism>
<comment type="pathway">
    <text evidence="4 5">Cofactor biosynthesis; NAD(+) biosynthesis; quinolinate from L-kynurenine: step 2/3.</text>
</comment>
<dbReference type="GO" id="GO:0030170">
    <property type="term" value="F:pyridoxal phosphate binding"/>
    <property type="evidence" value="ECO:0007669"/>
    <property type="project" value="UniProtKB-UniRule"/>
</dbReference>
<dbReference type="InterPro" id="IPR015421">
    <property type="entry name" value="PyrdxlP-dep_Trfase_major"/>
</dbReference>
<keyword evidence="3 4" id="KW-0663">Pyridoxal phosphate</keyword>
<dbReference type="GeneID" id="24136465"/>
<comment type="subunit">
    <text evidence="4 5">Homodimer.</text>
</comment>
<dbReference type="Pfam" id="PF22580">
    <property type="entry name" value="KYNU_C"/>
    <property type="match status" value="1"/>
</dbReference>
<dbReference type="GO" id="GO:0019805">
    <property type="term" value="P:quinolinate biosynthetic process"/>
    <property type="evidence" value="ECO:0007669"/>
    <property type="project" value="UniProtKB-UniRule"/>
</dbReference>
<evidence type="ECO:0000256" key="5">
    <source>
        <dbReference type="PIRNR" id="PIRNR038800"/>
    </source>
</evidence>
<dbReference type="EC" id="3.7.1.3" evidence="4 5"/>
<dbReference type="PANTHER" id="PTHR14084">
    <property type="entry name" value="KYNURENINASE"/>
    <property type="match status" value="1"/>
</dbReference>
<dbReference type="Proteomes" id="UP000030745">
    <property type="component" value="Unassembled WGS sequence"/>
</dbReference>
<comment type="function">
    <text evidence="4 5">Catalyzes the cleavage of L-kynurenine (L-Kyn) and L-3-hydroxykynurenine (L-3OHKyn) into anthranilic acid (AA) and 3-hydroxyanthranilic acid (3-OHAA), respectively.</text>
</comment>
<dbReference type="OMA" id="LPGWNSH"/>
<feature type="modified residue" description="N6-(pyridoxal phosphate)lysine" evidence="4">
    <location>
        <position position="229"/>
    </location>
</feature>
<feature type="binding site" evidence="4">
    <location>
        <begin position="134"/>
        <end position="137"/>
    </location>
    <ligand>
        <name>pyridoxal 5'-phosphate</name>
        <dbReference type="ChEBI" id="CHEBI:597326"/>
    </ligand>
</feature>
<feature type="binding site" evidence="4">
    <location>
        <position position="284"/>
    </location>
    <ligand>
        <name>pyridoxal 5'-phosphate</name>
        <dbReference type="ChEBI" id="CHEBI:597326"/>
    </ligand>
</feature>
<dbReference type="EMBL" id="KK583333">
    <property type="protein sequence ID" value="KDO19811.1"/>
    <property type="molecule type" value="Genomic_DNA"/>
</dbReference>
<dbReference type="STRING" id="695850.A0A067BZT1"/>